<reference evidence="1 2" key="1">
    <citation type="journal article" date="2018" name="Nat. Ecol. Evol.">
        <title>Pezizomycetes genomes reveal the molecular basis of ectomycorrhizal truffle lifestyle.</title>
        <authorList>
            <person name="Murat C."/>
            <person name="Payen T."/>
            <person name="Noel B."/>
            <person name="Kuo A."/>
            <person name="Morin E."/>
            <person name="Chen J."/>
            <person name="Kohler A."/>
            <person name="Krizsan K."/>
            <person name="Balestrini R."/>
            <person name="Da Silva C."/>
            <person name="Montanini B."/>
            <person name="Hainaut M."/>
            <person name="Levati E."/>
            <person name="Barry K.W."/>
            <person name="Belfiori B."/>
            <person name="Cichocki N."/>
            <person name="Clum A."/>
            <person name="Dockter R.B."/>
            <person name="Fauchery L."/>
            <person name="Guy J."/>
            <person name="Iotti M."/>
            <person name="Le Tacon F."/>
            <person name="Lindquist E.A."/>
            <person name="Lipzen A."/>
            <person name="Malagnac F."/>
            <person name="Mello A."/>
            <person name="Molinier V."/>
            <person name="Miyauchi S."/>
            <person name="Poulain J."/>
            <person name="Riccioni C."/>
            <person name="Rubini A."/>
            <person name="Sitrit Y."/>
            <person name="Splivallo R."/>
            <person name="Traeger S."/>
            <person name="Wang M."/>
            <person name="Zifcakova L."/>
            <person name="Wipf D."/>
            <person name="Zambonelli A."/>
            <person name="Paolocci F."/>
            <person name="Nowrousian M."/>
            <person name="Ottonello S."/>
            <person name="Baldrian P."/>
            <person name="Spatafora J.W."/>
            <person name="Henrissat B."/>
            <person name="Nagy L.G."/>
            <person name="Aury J.M."/>
            <person name="Wincker P."/>
            <person name="Grigoriev I.V."/>
            <person name="Bonfante P."/>
            <person name="Martin F.M."/>
        </authorList>
    </citation>
    <scope>NUCLEOTIDE SEQUENCE [LARGE SCALE GENOMIC DNA]</scope>
    <source>
        <strain evidence="1 2">ATCC MYA-4762</strain>
    </source>
</reference>
<proteinExistence type="predicted"/>
<accession>A0A3N4LSK0</accession>
<dbReference type="Proteomes" id="UP000267821">
    <property type="component" value="Unassembled WGS sequence"/>
</dbReference>
<dbReference type="AlphaFoldDB" id="A0A3N4LSK0"/>
<organism evidence="1 2">
    <name type="scientific">Terfezia boudieri ATCC MYA-4762</name>
    <dbReference type="NCBI Taxonomy" id="1051890"/>
    <lineage>
        <taxon>Eukaryota</taxon>
        <taxon>Fungi</taxon>
        <taxon>Dikarya</taxon>
        <taxon>Ascomycota</taxon>
        <taxon>Pezizomycotina</taxon>
        <taxon>Pezizomycetes</taxon>
        <taxon>Pezizales</taxon>
        <taxon>Pezizaceae</taxon>
        <taxon>Terfezia</taxon>
    </lineage>
</organism>
<dbReference type="InParanoid" id="A0A3N4LSK0"/>
<sequence>MKLQQCNICFIFTIILTLLLTIGMTAPISIPKNPRGSSLLQRSILIIGNPNRPVPGWLHRDQHSPIFPVGLFHPEQAKETADPKYAF</sequence>
<evidence type="ECO:0000313" key="1">
    <source>
        <dbReference type="EMBL" id="RPB24212.1"/>
    </source>
</evidence>
<gene>
    <name evidence="1" type="ORF">L211DRAFT_838121</name>
</gene>
<evidence type="ECO:0000313" key="2">
    <source>
        <dbReference type="Proteomes" id="UP000267821"/>
    </source>
</evidence>
<name>A0A3N4LSK0_9PEZI</name>
<protein>
    <submittedName>
        <fullName evidence="1">Uncharacterized protein</fullName>
    </submittedName>
</protein>
<dbReference type="EMBL" id="ML121543">
    <property type="protein sequence ID" value="RPB24212.1"/>
    <property type="molecule type" value="Genomic_DNA"/>
</dbReference>
<dbReference type="OrthoDB" id="10348077at2759"/>
<keyword evidence="2" id="KW-1185">Reference proteome</keyword>